<dbReference type="Gene3D" id="1.10.287.1490">
    <property type="match status" value="1"/>
</dbReference>
<dbReference type="GO" id="GO:0006406">
    <property type="term" value="P:mRNA export from nucleus"/>
    <property type="evidence" value="ECO:0007669"/>
    <property type="project" value="TreeGrafter"/>
</dbReference>
<reference evidence="6" key="1">
    <citation type="submission" date="2023-03" db="EMBL/GenBank/DDBJ databases">
        <title>Massive genome expansion in bonnet fungi (Mycena s.s.) driven by repeated elements and novel gene families across ecological guilds.</title>
        <authorList>
            <consortium name="Lawrence Berkeley National Laboratory"/>
            <person name="Harder C.B."/>
            <person name="Miyauchi S."/>
            <person name="Viragh M."/>
            <person name="Kuo A."/>
            <person name="Thoen E."/>
            <person name="Andreopoulos B."/>
            <person name="Lu D."/>
            <person name="Skrede I."/>
            <person name="Drula E."/>
            <person name="Henrissat B."/>
            <person name="Morin E."/>
            <person name="Kohler A."/>
            <person name="Barry K."/>
            <person name="LaButti K."/>
            <person name="Morin E."/>
            <person name="Salamov A."/>
            <person name="Lipzen A."/>
            <person name="Mereny Z."/>
            <person name="Hegedus B."/>
            <person name="Baldrian P."/>
            <person name="Stursova M."/>
            <person name="Weitz H."/>
            <person name="Taylor A."/>
            <person name="Grigoriev I.V."/>
            <person name="Nagy L.G."/>
            <person name="Martin F."/>
            <person name="Kauserud H."/>
        </authorList>
    </citation>
    <scope>NUCLEOTIDE SEQUENCE</scope>
    <source>
        <strain evidence="6">9144</strain>
    </source>
</reference>
<dbReference type="PANTHER" id="PTHR18898:SF2">
    <property type="entry name" value="NUCLEOPROTEIN TPR"/>
    <property type="match status" value="1"/>
</dbReference>
<comment type="caution">
    <text evidence="6">The sequence shown here is derived from an EMBL/GenBank/DDBJ whole genome shotgun (WGS) entry which is preliminary data.</text>
</comment>
<accession>A0AAD6UVD8</accession>
<feature type="domain" description="NUA/TPR/MLP1-2-like" evidence="5">
    <location>
        <begin position="8"/>
        <end position="50"/>
    </location>
</feature>
<evidence type="ECO:0000256" key="3">
    <source>
        <dbReference type="ARBA" id="ARBA00023242"/>
    </source>
</evidence>
<evidence type="ECO:0000259" key="5">
    <source>
        <dbReference type="Pfam" id="PF25785"/>
    </source>
</evidence>
<evidence type="ECO:0000256" key="4">
    <source>
        <dbReference type="SAM" id="Coils"/>
    </source>
</evidence>
<dbReference type="Pfam" id="PF25785">
    <property type="entry name" value="TPR"/>
    <property type="match status" value="1"/>
</dbReference>
<dbReference type="GO" id="GO:0005643">
    <property type="term" value="C:nuclear pore"/>
    <property type="evidence" value="ECO:0007669"/>
    <property type="project" value="TreeGrafter"/>
</dbReference>
<feature type="coiled-coil region" evidence="4">
    <location>
        <begin position="226"/>
        <end position="260"/>
    </location>
</feature>
<feature type="coiled-coil region" evidence="4">
    <location>
        <begin position="38"/>
        <end position="84"/>
    </location>
</feature>
<keyword evidence="3" id="KW-0539">Nucleus</keyword>
<evidence type="ECO:0000313" key="7">
    <source>
        <dbReference type="Proteomes" id="UP001219525"/>
    </source>
</evidence>
<evidence type="ECO:0000256" key="1">
    <source>
        <dbReference type="ARBA" id="ARBA00004123"/>
    </source>
</evidence>
<evidence type="ECO:0000313" key="6">
    <source>
        <dbReference type="EMBL" id="KAJ7195520.1"/>
    </source>
</evidence>
<feature type="coiled-coil region" evidence="4">
    <location>
        <begin position="293"/>
        <end position="320"/>
    </location>
</feature>
<keyword evidence="7" id="KW-1185">Reference proteome</keyword>
<evidence type="ECO:0000256" key="2">
    <source>
        <dbReference type="ARBA" id="ARBA00023054"/>
    </source>
</evidence>
<dbReference type="Proteomes" id="UP001219525">
    <property type="component" value="Unassembled WGS sequence"/>
</dbReference>
<dbReference type="AlphaFoldDB" id="A0AAD6UVD8"/>
<dbReference type="EMBL" id="JARJCW010000090">
    <property type="protein sequence ID" value="KAJ7195520.1"/>
    <property type="molecule type" value="Genomic_DNA"/>
</dbReference>
<keyword evidence="2 4" id="KW-0175">Coiled coil</keyword>
<sequence length="393" mass="45486">MLAAAPPETIDGVITNNLVLFQSIGQLQEQNQKLLKVVREIGDKMEGEEREYREAMEREQGEAVREAHEAMQELAEQLERQKNSSDTIIKAYVKERDTLKAMLARVELGGAATNGVNAEMNGFGESLPPNSSDLAKELADVQNQFEAYRTEIGVDSVRLREDLIASQREIGQLGAALAKANAKIEYLTDRHRMSQEQFTMHGREIDDLTKRNQELFDQWTRIDIECSRVTEDLQTAHGRIEQLRNECANLRAEKKIWESVQGRLLEENRTLAMERSHLSDLMGNVQKMHNDLEKSGENDRRRLESQLQMLEGQTQDLRHQLSQERDSVRHLSLQKDIEIKELQTRLDKTVRNRIHTTFLWPLIDYRFKSFPKLERHLLALKQPKPILSNVWKN</sequence>
<gene>
    <name evidence="6" type="ORF">GGX14DRAFT_205475</name>
</gene>
<name>A0AAD6UVD8_9AGAR</name>
<dbReference type="PANTHER" id="PTHR18898">
    <property type="entry name" value="NUCLEOPROTEIN TPR-RELATED"/>
    <property type="match status" value="1"/>
</dbReference>
<dbReference type="GO" id="GO:0017056">
    <property type="term" value="F:structural constituent of nuclear pore"/>
    <property type="evidence" value="ECO:0007669"/>
    <property type="project" value="TreeGrafter"/>
</dbReference>
<dbReference type="InterPro" id="IPR057974">
    <property type="entry name" value="NUA/TPR/MLP1-2-like_dom"/>
</dbReference>
<comment type="subcellular location">
    <subcellularLocation>
        <location evidence="1">Nucleus</location>
    </subcellularLocation>
</comment>
<organism evidence="6 7">
    <name type="scientific">Mycena pura</name>
    <dbReference type="NCBI Taxonomy" id="153505"/>
    <lineage>
        <taxon>Eukaryota</taxon>
        <taxon>Fungi</taxon>
        <taxon>Dikarya</taxon>
        <taxon>Basidiomycota</taxon>
        <taxon>Agaricomycotina</taxon>
        <taxon>Agaricomycetes</taxon>
        <taxon>Agaricomycetidae</taxon>
        <taxon>Agaricales</taxon>
        <taxon>Marasmiineae</taxon>
        <taxon>Mycenaceae</taxon>
        <taxon>Mycena</taxon>
    </lineage>
</organism>
<proteinExistence type="predicted"/>
<protein>
    <recommendedName>
        <fullName evidence="5">NUA/TPR/MLP1-2-like domain-containing protein</fullName>
    </recommendedName>
</protein>